<feature type="domain" description="Sushi" evidence="19">
    <location>
        <begin position="850"/>
        <end position="911"/>
    </location>
</feature>
<evidence type="ECO:0000313" key="20">
    <source>
        <dbReference type="EMBL" id="GFO32178.1"/>
    </source>
</evidence>
<dbReference type="Gene3D" id="2.10.25.10">
    <property type="entry name" value="Laminin"/>
    <property type="match status" value="13"/>
</dbReference>
<feature type="disulfide bond" evidence="11">
    <location>
        <begin position="2030"/>
        <end position="2039"/>
    </location>
</feature>
<feature type="disulfide bond" evidence="11">
    <location>
        <begin position="1751"/>
        <end position="1760"/>
    </location>
</feature>
<gene>
    <name evidence="20" type="ORF">PoB_005868300</name>
</gene>
<evidence type="ECO:0000313" key="21">
    <source>
        <dbReference type="Proteomes" id="UP000735302"/>
    </source>
</evidence>
<dbReference type="PROSITE" id="PS50835">
    <property type="entry name" value="IG_LIKE"/>
    <property type="match status" value="1"/>
</dbReference>
<evidence type="ECO:0000256" key="8">
    <source>
        <dbReference type="ARBA" id="ARBA00023157"/>
    </source>
</evidence>
<feature type="domain" description="EGF-like" evidence="15">
    <location>
        <begin position="2042"/>
        <end position="2078"/>
    </location>
</feature>
<dbReference type="InterPro" id="IPR049883">
    <property type="entry name" value="NOTCH1_EGF-like"/>
</dbReference>
<feature type="domain" description="EGF-like" evidence="15">
    <location>
        <begin position="1801"/>
        <end position="1838"/>
    </location>
</feature>
<dbReference type="InterPro" id="IPR013032">
    <property type="entry name" value="EGF-like_CS"/>
</dbReference>
<keyword evidence="3 11" id="KW-0245">EGF-like domain</keyword>
<dbReference type="InterPro" id="IPR000152">
    <property type="entry name" value="EGF-type_Asp/Asn_hydroxyl_site"/>
</dbReference>
<feature type="disulfide bond" evidence="10">
    <location>
        <begin position="399"/>
        <end position="426"/>
    </location>
</feature>
<keyword evidence="7" id="KW-1133">Transmembrane helix</keyword>
<dbReference type="InterPro" id="IPR007110">
    <property type="entry name" value="Ig-like_dom"/>
</dbReference>
<dbReference type="FunFam" id="2.10.25.10:FF:000472">
    <property type="entry name" value="Uncharacterized protein, isoform A"/>
    <property type="match status" value="1"/>
</dbReference>
<evidence type="ECO:0000259" key="19">
    <source>
        <dbReference type="PROSITE" id="PS50923"/>
    </source>
</evidence>
<dbReference type="InterPro" id="IPR011641">
    <property type="entry name" value="Tyr-kin_ephrin_A/B_rcpt-like"/>
</dbReference>
<feature type="domain" description="EGF-like" evidence="15">
    <location>
        <begin position="1725"/>
        <end position="1761"/>
    </location>
</feature>
<dbReference type="InterPro" id="IPR001304">
    <property type="entry name" value="C-type_lectin-like"/>
</dbReference>
<protein>
    <submittedName>
        <fullName evidence="20">Fibropellin-1</fullName>
    </submittedName>
</protein>
<name>A0AAV4CKK1_9GAST</name>
<feature type="domain" description="CUB" evidence="14">
    <location>
        <begin position="163"/>
        <end position="281"/>
    </location>
</feature>
<feature type="domain" description="EGF-like" evidence="15">
    <location>
        <begin position="2080"/>
        <end position="2116"/>
    </location>
</feature>
<evidence type="ECO:0000256" key="1">
    <source>
        <dbReference type="ARBA" id="ARBA00004613"/>
    </source>
</evidence>
<dbReference type="Gene3D" id="2.10.50.10">
    <property type="entry name" value="Tumor Necrosis Factor Receptor, subunit A, domain 2"/>
    <property type="match status" value="2"/>
</dbReference>
<feature type="domain" description="EGF-like" evidence="15">
    <location>
        <begin position="1965"/>
        <end position="2000"/>
    </location>
</feature>
<feature type="disulfide bond" evidence="11">
    <location>
        <begin position="2184"/>
        <end position="2193"/>
    </location>
</feature>
<keyword evidence="4" id="KW-0812">Transmembrane</keyword>
<feature type="disulfide bond" evidence="13">
    <location>
        <begin position="632"/>
        <end position="675"/>
    </location>
</feature>
<evidence type="ECO:0000256" key="11">
    <source>
        <dbReference type="PROSITE-ProRule" id="PRU00076"/>
    </source>
</evidence>
<dbReference type="InterPro" id="IPR035914">
    <property type="entry name" value="Sperma_CUB_dom_sf"/>
</dbReference>
<feature type="domain" description="Sushi" evidence="19">
    <location>
        <begin position="503"/>
        <end position="570"/>
    </location>
</feature>
<dbReference type="SMART" id="SM00192">
    <property type="entry name" value="LDLa"/>
    <property type="match status" value="1"/>
</dbReference>
<keyword evidence="7" id="KW-0472">Membrane</keyword>
<feature type="domain" description="EGF-like" evidence="15">
    <location>
        <begin position="2156"/>
        <end position="2194"/>
    </location>
</feature>
<feature type="disulfide bond" evidence="11">
    <location>
        <begin position="2106"/>
        <end position="2115"/>
    </location>
</feature>
<dbReference type="InterPro" id="IPR051830">
    <property type="entry name" value="NOTCH_homolog"/>
</dbReference>
<dbReference type="InterPro" id="IPR002172">
    <property type="entry name" value="LDrepeatLR_classA_rpt"/>
</dbReference>
<dbReference type="InterPro" id="IPR023415">
    <property type="entry name" value="LDLR_class-A_CS"/>
</dbReference>
<feature type="domain" description="Sushi" evidence="19">
    <location>
        <begin position="630"/>
        <end position="690"/>
    </location>
</feature>
<dbReference type="Gene3D" id="2.60.120.200">
    <property type="match status" value="1"/>
</dbReference>
<dbReference type="CDD" id="cd00054">
    <property type="entry name" value="EGF_CA"/>
    <property type="match status" value="11"/>
</dbReference>
<keyword evidence="8 11" id="KW-1015">Disulfide bond</keyword>
<feature type="domain" description="Sushi" evidence="19">
    <location>
        <begin position="985"/>
        <end position="1049"/>
    </location>
</feature>
<dbReference type="SUPFAM" id="SSF56436">
    <property type="entry name" value="C-type lectin-like"/>
    <property type="match status" value="1"/>
</dbReference>
<dbReference type="Proteomes" id="UP000735302">
    <property type="component" value="Unassembled WGS sequence"/>
</dbReference>
<dbReference type="PROSITE" id="PS01186">
    <property type="entry name" value="EGF_2"/>
    <property type="match status" value="9"/>
</dbReference>
<feature type="disulfide bond" evidence="11">
    <location>
        <begin position="1789"/>
        <end position="1798"/>
    </location>
</feature>
<dbReference type="SMART" id="SM00181">
    <property type="entry name" value="EGF"/>
    <property type="match status" value="16"/>
</dbReference>
<feature type="domain" description="Sushi" evidence="19">
    <location>
        <begin position="571"/>
        <end position="629"/>
    </location>
</feature>
<dbReference type="Pfam" id="PF00431">
    <property type="entry name" value="CUB"/>
    <property type="match status" value="1"/>
</dbReference>
<dbReference type="SMART" id="SM01411">
    <property type="entry name" value="Ephrin_rec_like"/>
    <property type="match status" value="3"/>
</dbReference>
<dbReference type="InterPro" id="IPR000859">
    <property type="entry name" value="CUB_dom"/>
</dbReference>
<feature type="disulfide bond" evidence="11">
    <location>
        <begin position="1828"/>
        <end position="1837"/>
    </location>
</feature>
<dbReference type="SMART" id="SM00179">
    <property type="entry name" value="EGF_CA"/>
    <property type="match status" value="15"/>
</dbReference>
<evidence type="ECO:0000256" key="7">
    <source>
        <dbReference type="ARBA" id="ARBA00022989"/>
    </source>
</evidence>
<dbReference type="PROSITE" id="PS50041">
    <property type="entry name" value="C_TYPE_LECTIN_2"/>
    <property type="match status" value="1"/>
</dbReference>
<dbReference type="Pfam" id="PF00084">
    <property type="entry name" value="Sushi"/>
    <property type="match status" value="5"/>
</dbReference>
<keyword evidence="21" id="KW-1185">Reference proteome</keyword>
<feature type="disulfide bond" evidence="11">
    <location>
        <begin position="1953"/>
        <end position="1962"/>
    </location>
</feature>
<evidence type="ECO:0000259" key="18">
    <source>
        <dbReference type="PROSITE" id="PS50835"/>
    </source>
</evidence>
<keyword evidence="9" id="KW-0325">Glycoprotein</keyword>
<dbReference type="SUPFAM" id="SSF57184">
    <property type="entry name" value="Growth factor receptor domain"/>
    <property type="match status" value="5"/>
</dbReference>
<feature type="disulfide bond" evidence="11">
    <location>
        <begin position="2144"/>
        <end position="2153"/>
    </location>
</feature>
<feature type="domain" description="EGF-like" evidence="15">
    <location>
        <begin position="2002"/>
        <end position="2040"/>
    </location>
</feature>
<feature type="disulfide bond" evidence="12">
    <location>
        <begin position="125"/>
        <end position="137"/>
    </location>
</feature>
<dbReference type="FunFam" id="2.10.25.10:FF:000014">
    <property type="entry name" value="Latent-transforming growth factor beta-binding protein 3"/>
    <property type="match status" value="1"/>
</dbReference>
<dbReference type="PROSITE" id="PS01180">
    <property type="entry name" value="CUB"/>
    <property type="match status" value="2"/>
</dbReference>
<evidence type="ECO:0000259" key="14">
    <source>
        <dbReference type="PROSITE" id="PS01180"/>
    </source>
</evidence>
<dbReference type="Pfam" id="PF07645">
    <property type="entry name" value="EGF_CA"/>
    <property type="match status" value="2"/>
</dbReference>
<evidence type="ECO:0000256" key="4">
    <source>
        <dbReference type="ARBA" id="ARBA00022692"/>
    </source>
</evidence>
<evidence type="ECO:0000259" key="16">
    <source>
        <dbReference type="PROSITE" id="PS50041"/>
    </source>
</evidence>
<dbReference type="SMART" id="SM00042">
    <property type="entry name" value="CUB"/>
    <property type="match status" value="3"/>
</dbReference>
<feature type="disulfide bond" evidence="11">
    <location>
        <begin position="1867"/>
        <end position="1876"/>
    </location>
</feature>
<dbReference type="InterPro" id="IPR036055">
    <property type="entry name" value="LDL_receptor-like_sf"/>
</dbReference>
<evidence type="ECO:0000256" key="10">
    <source>
        <dbReference type="PROSITE-ProRule" id="PRU00059"/>
    </source>
</evidence>
<feature type="domain" description="Sushi" evidence="19">
    <location>
        <begin position="2571"/>
        <end position="2645"/>
    </location>
</feature>
<dbReference type="Pfam" id="PF02494">
    <property type="entry name" value="HYR"/>
    <property type="match status" value="1"/>
</dbReference>
<dbReference type="InterPro" id="IPR001881">
    <property type="entry name" value="EGF-like_Ca-bd_dom"/>
</dbReference>
<keyword evidence="6" id="KW-0677">Repeat</keyword>
<feature type="disulfide bond" evidence="11">
    <location>
        <begin position="2011"/>
        <end position="2028"/>
    </location>
</feature>
<dbReference type="Pfam" id="PF07699">
    <property type="entry name" value="Ephrin_rec_like"/>
    <property type="match status" value="3"/>
</dbReference>
<dbReference type="PANTHER" id="PTHR24033:SF151">
    <property type="entry name" value="NOTCH 2"/>
    <property type="match status" value="1"/>
</dbReference>
<dbReference type="CDD" id="cd00037">
    <property type="entry name" value="CLECT"/>
    <property type="match status" value="1"/>
</dbReference>
<dbReference type="PROSITE" id="PS00010">
    <property type="entry name" value="ASX_HYDROXYL"/>
    <property type="match status" value="6"/>
</dbReference>
<feature type="disulfide bond" evidence="11">
    <location>
        <begin position="752"/>
        <end position="762"/>
    </location>
</feature>
<feature type="domain" description="EGF-like" evidence="15">
    <location>
        <begin position="2118"/>
        <end position="2154"/>
    </location>
</feature>
<evidence type="ECO:0000256" key="3">
    <source>
        <dbReference type="ARBA" id="ARBA00022536"/>
    </source>
</evidence>
<dbReference type="Pfam" id="PF00057">
    <property type="entry name" value="Ldl_recept_a"/>
    <property type="match status" value="1"/>
</dbReference>
<keyword evidence="5" id="KW-0732">Signal</keyword>
<dbReference type="InterPro" id="IPR000436">
    <property type="entry name" value="Sushi_SCR_CCP_dom"/>
</dbReference>
<dbReference type="Pfam" id="PF00008">
    <property type="entry name" value="EGF"/>
    <property type="match status" value="8"/>
</dbReference>
<reference evidence="20 21" key="1">
    <citation type="journal article" date="2021" name="Elife">
        <title>Chloroplast acquisition without the gene transfer in kleptoplastic sea slugs, Plakobranchus ocellatus.</title>
        <authorList>
            <person name="Maeda T."/>
            <person name="Takahashi S."/>
            <person name="Yoshida T."/>
            <person name="Shimamura S."/>
            <person name="Takaki Y."/>
            <person name="Nagai Y."/>
            <person name="Toyoda A."/>
            <person name="Suzuki Y."/>
            <person name="Arimoto A."/>
            <person name="Ishii H."/>
            <person name="Satoh N."/>
            <person name="Nishiyama T."/>
            <person name="Hasebe M."/>
            <person name="Maruyama T."/>
            <person name="Minagawa J."/>
            <person name="Obokata J."/>
            <person name="Shigenobu S."/>
        </authorList>
    </citation>
    <scope>NUCLEOTIDE SEQUENCE [LARGE SCALE GENOMIC DNA]</scope>
</reference>
<evidence type="ECO:0000256" key="2">
    <source>
        <dbReference type="ARBA" id="ARBA00022525"/>
    </source>
</evidence>
<keyword evidence="2" id="KW-0964">Secreted</keyword>
<dbReference type="PROSITE" id="PS50825">
    <property type="entry name" value="HYR"/>
    <property type="match status" value="1"/>
</dbReference>
<feature type="domain" description="EGF-like" evidence="15">
    <location>
        <begin position="2196"/>
        <end position="2232"/>
    </location>
</feature>
<dbReference type="GO" id="GO:0005576">
    <property type="term" value="C:extracellular region"/>
    <property type="evidence" value="ECO:0007669"/>
    <property type="project" value="UniProtKB-SubCell"/>
</dbReference>
<dbReference type="SMART" id="SM00032">
    <property type="entry name" value="CCP"/>
    <property type="match status" value="7"/>
</dbReference>
<feature type="domain" description="EGF-like" evidence="15">
    <location>
        <begin position="1689"/>
        <end position="1723"/>
    </location>
</feature>
<feature type="disulfide bond" evidence="11">
    <location>
        <begin position="1713"/>
        <end position="1722"/>
    </location>
</feature>
<feature type="disulfide bond" evidence="12">
    <location>
        <begin position="144"/>
        <end position="159"/>
    </location>
</feature>
<sequence length="2734" mass="298789">MPWTTAERVCKSYGGHLATPSDYRDNEELGAFVNAQGVTNFWIGADRIGVPTNDRRVLQYNNGREVRMWVGRWAVDQPSFNTGDCTSIHSSSLNMWGGQPAAGKQRWELTSCETKLASLCQRPVCSQGSFHCSNGRCISPTLKCDGDDDCRDRSDEWECSDNCSQKVRLQQEGGQSEGTYIFPPFNGVQTAGNVDCLLLLETDVGSNIEVAINNLDLAREREELVIMDGGQTPDTSRVVTRLTGRLTRQQFFYSSNNLMILNTRSTRAGTPGEFEVTYKSVKVDVDPTNKLVATDQYQELRSPLSDDYELGSQDLTFIIEAENPRKTITVEIISQDLAPDSVVLFRDGDTVHDGLLATLRGSYRGNGFVLSSGRRLYLNKQTILGGQHSGIAIRYMQGCKVSMNQTTGYISSAGFPTNGYPNAVECEWHVRHPDGEALTLTFDSMNISPDDILKIYDDNNALLESYTRSAIQQPLRIPNGVFSAIFTATSSINEKGFNLTFSKDCPEPDLDFTMSIITPMAQNSYGSSFTVRCKQGSTFLQQEHQSKDQVLMVCGGWGRWNVNTSPKCMRVLCPKAPGLENGYVISSVGDLAYEGSITYECYQGFSITGPNTITCQADGSWTQMPTCETSRCSQLPSGPDNGSSNIDGDGTSYGTIVRFSCNDGYDLIGNTTMLCSSRGQWVGEMPMCKILTCYTPDILNARVSSNTADVFESVTVNCDPGYRTSIMGITTMTCSESRVFVPALKCENIDECAENRPCNKTCIDLPGSYHCECDQGYMVEGDDCRDIDECYPENNCSGTCENFPGGYQCACTEGYSLFDKNGAEDHFLPPGEDGTRLGDVYLINKTCVPKLCNTPAIPLNAIQLTKAPGFYFNDSIDYKCKLGYQLSDQAAGRLTCGADRGWHGIQINCEVIMCDVEPIPLGLENPGMLTPSNVTRVAFGESINITCIVPGFRPVSMFTRTRRCTLINGQYKLDGSALDYECGVIDCGPPLSLAGSRYINVTGTQFGDTAIFECEAQYVLSGASAITGDTTISCQANSQWDLGSLDCSGKRCSDPGQIQFGVQKVSNYRSQVVFECTKQGYELMPMGPLACDLSTNGTVSYNASLPQCVDVNPPVMQSPCTSGTYILELQKFESIGKSFPSITAIDNESGIKELVVEPAWPSKEEYITSAAQVLTFTYTFFDHAGNTAECRVIVKGIDTTPPTITCPTSMELTFRDSPVTVQFNRSTVQIQDDFSDAGKVSVSFTPSIFTLQPSDFQHITSFPKTHTTVIKANATDEAGNQATCEFDLFFKPDVCSRYHIRQHNNTSLACAEDNTGGLICRVTCHQGYRLYENLNTSSVIFSCPGPGQPFSRDTDVTCVNVESGDLEGTYHLLFDGIYNSVSVNNSCYDNYLSIIEDTLASLGEKITSTMCREGANTRISGRGKLDSLIVDETNNQVKVRIEVLLERRPKTDYETCAEGTILYLESALQFDIGEKLSTFRPSQCSSLELEGDGLTFIARGYICDQSDIEATIYIDGDGRDVGICRQCPEGTYRAMDGTCVKCPHGAYSMSKDVSTCRDCPASTGTYKEGAFDSGECLAECGSGTYNAASGLPPCSACPINTYRENSTTCLPCPANTTTKAAGANSSSECTEPCQPGYFNEHDGHAPCSKCPQHTYATEIGRRRCSSCSAGQYTEMTGAVSPEDCLYLSNSTECRSRCVNGLCVNNQHSQSCKCDPGWMGENCDDAFEPCDSSPCHNGGTCTSSGIQYNCSCPNGTSGDQCENITLSCNDQSCLNNGMCENLVGGPMCHCLPGFSGLRCETSEDLCNSQPCQNGGQCVAHDNVRFTCSCVDGYVGPTCAEKADLCYSNPCHNNAVCSTVDTQSYVCDCGPGYDGKWCERRLQMCNTVALCGPGSWCVEYEERDTYICVCPPEAEYSNPTGPRNQTCTLTDFCFSDPCYNGGTCRNGATGYTCNCLPGYDGSRCQHDKDDCVSSPCKNGGLCEDHLLGYTCSCTGYTGNNCETEIDECIFSNCTNPGSLRCQDKLNGYECVCNSGYSGDDCEINVDDCASAPCLHDGMCVDQVDDYKCECLPGWSGRNCEQEISFCSDNPCENGAECKNLFNDYLCRCQLSTFGVNCTESVKICDVANPCVWGSCADVSGNASCSCPTDYVGKRCQEKINPCFSDTGVCQNEGACVSSLDSYECRCQPGYVGPLCSINPPNCNAAQCPPTATCIDLLNTAACRCPLGKEGPMCADDTNSNFDLLFRHSYKTSLASLEYPIPLSSSAFSVSTWVQFTDREGKGVMLSLFAVPVSTWVQFTDREGKGVMLSLFAVPSPNSLNGKTPLLWISEIALHYYDPMTREEFQLPQPVDAINDGKWHYLVVNVNGEKGQLNYIADAVSSNTMTIPMRNFHLNVWIVLGCHYDPESEEPVPGEGFQGKLSRFTLYNRTLDFREEVTHVGNKNVFALFSDSVLQWGLEFVLKSGVQRLVPSGADQTCPTGFTGDHPSCLERVSGKAMVSISSGQCPDNILRYNPGRLTEVIYEVPTFSGQANVRTSLSTEDVYVWGQYPVVVEASNSDGNTALCLFDIYVQNDQCTNPPKPPKAKDLLCLPQTRGEYQMEGYQQCGITCEDGYSPSIPGPHLHTCGLSGNWDPENQFVPYRLSSCGSVNKTKQNLVIEIRYRVPNRECQAVRFALTREIRRTQNDLNGVWNQVCSENDCSDTIISVECLNARRKRQANTESTLLELKADITLPDIS</sequence>
<feature type="domain" description="EGF-like" evidence="15">
    <location>
        <begin position="1927"/>
        <end position="1963"/>
    </location>
</feature>
<dbReference type="GO" id="GO:0005509">
    <property type="term" value="F:calcium ion binding"/>
    <property type="evidence" value="ECO:0007669"/>
    <property type="project" value="InterPro"/>
</dbReference>
<dbReference type="SUPFAM" id="SSF49854">
    <property type="entry name" value="Spermadhesin, CUB domain"/>
    <property type="match status" value="2"/>
</dbReference>
<feature type="domain" description="Ig-like" evidence="18">
    <location>
        <begin position="926"/>
        <end position="1033"/>
    </location>
</feature>
<comment type="caution">
    <text evidence="20">The sequence shown here is derived from an EMBL/GenBank/DDBJ whole genome shotgun (WGS) entry which is preliminary data.</text>
</comment>
<dbReference type="PROSITE" id="PS50026">
    <property type="entry name" value="EGF_3"/>
    <property type="match status" value="14"/>
</dbReference>
<comment type="subcellular location">
    <subcellularLocation>
        <location evidence="1">Secreted</location>
    </subcellularLocation>
</comment>
<organism evidence="20 21">
    <name type="scientific">Plakobranchus ocellatus</name>
    <dbReference type="NCBI Taxonomy" id="259542"/>
    <lineage>
        <taxon>Eukaryota</taxon>
        <taxon>Metazoa</taxon>
        <taxon>Spiralia</taxon>
        <taxon>Lophotrochozoa</taxon>
        <taxon>Mollusca</taxon>
        <taxon>Gastropoda</taxon>
        <taxon>Heterobranchia</taxon>
        <taxon>Euthyneura</taxon>
        <taxon>Panpulmonata</taxon>
        <taxon>Sacoglossa</taxon>
        <taxon>Placobranchoidea</taxon>
        <taxon>Plakobranchidae</taxon>
        <taxon>Plakobranchus</taxon>
    </lineage>
</organism>
<dbReference type="PANTHER" id="PTHR24033">
    <property type="entry name" value="EGF-LIKE DOMAIN-CONTAINING PROTEIN"/>
    <property type="match status" value="1"/>
</dbReference>
<dbReference type="PROSITE" id="PS50068">
    <property type="entry name" value="LDLRA_2"/>
    <property type="match status" value="1"/>
</dbReference>
<accession>A0AAV4CKK1</accession>
<dbReference type="InterPro" id="IPR003410">
    <property type="entry name" value="HYR_dom"/>
</dbReference>
<dbReference type="InterPro" id="IPR016186">
    <property type="entry name" value="C-type_lectin-like/link_sf"/>
</dbReference>
<dbReference type="Gene3D" id="3.10.100.10">
    <property type="entry name" value="Mannose-Binding Protein A, subunit A"/>
    <property type="match status" value="1"/>
</dbReference>
<dbReference type="PROSITE" id="PS01187">
    <property type="entry name" value="EGF_CA"/>
    <property type="match status" value="2"/>
</dbReference>
<dbReference type="SUPFAM" id="SSF57196">
    <property type="entry name" value="EGF/Laminin"/>
    <property type="match status" value="7"/>
</dbReference>
<dbReference type="PROSITE" id="PS00022">
    <property type="entry name" value="EGF_1"/>
    <property type="match status" value="12"/>
</dbReference>
<dbReference type="InterPro" id="IPR013320">
    <property type="entry name" value="ConA-like_dom_sf"/>
</dbReference>
<dbReference type="PROSITE" id="PS01209">
    <property type="entry name" value="LDLRA_1"/>
    <property type="match status" value="1"/>
</dbReference>
<feature type="domain" description="EGF-like" evidence="15">
    <location>
        <begin position="1763"/>
        <end position="1799"/>
    </location>
</feature>
<dbReference type="InterPro" id="IPR000742">
    <property type="entry name" value="EGF"/>
</dbReference>
<feature type="domain" description="HYR" evidence="17">
    <location>
        <begin position="1197"/>
        <end position="1292"/>
    </location>
</feature>
<dbReference type="InterPro" id="IPR016187">
    <property type="entry name" value="CTDL_fold"/>
</dbReference>
<feature type="disulfide bond" evidence="13">
    <location>
        <begin position="661"/>
        <end position="688"/>
    </location>
</feature>
<dbReference type="InterPro" id="IPR018097">
    <property type="entry name" value="EGF_Ca-bd_CS"/>
</dbReference>
<evidence type="ECO:0000256" key="9">
    <source>
        <dbReference type="ARBA" id="ARBA00023180"/>
    </source>
</evidence>
<feature type="disulfide bond" evidence="11">
    <location>
        <begin position="2068"/>
        <end position="2077"/>
    </location>
</feature>
<dbReference type="SUPFAM" id="SSF57535">
    <property type="entry name" value="Complement control module/SCR domain"/>
    <property type="match status" value="4"/>
</dbReference>
<dbReference type="Pfam" id="PF12661">
    <property type="entry name" value="hEGF"/>
    <property type="match status" value="2"/>
</dbReference>
<keyword evidence="13" id="KW-0768">Sushi</keyword>
<feature type="disulfide bond" evidence="11">
    <location>
        <begin position="2222"/>
        <end position="2231"/>
    </location>
</feature>
<dbReference type="EMBL" id="BLXT01006566">
    <property type="protein sequence ID" value="GFO32178.1"/>
    <property type="molecule type" value="Genomic_DNA"/>
</dbReference>
<evidence type="ECO:0000256" key="13">
    <source>
        <dbReference type="PROSITE-ProRule" id="PRU00302"/>
    </source>
</evidence>
<evidence type="ECO:0000259" key="17">
    <source>
        <dbReference type="PROSITE" id="PS50825"/>
    </source>
</evidence>
<evidence type="ECO:0000256" key="6">
    <source>
        <dbReference type="ARBA" id="ARBA00022737"/>
    </source>
</evidence>
<dbReference type="FunFam" id="2.10.25.10:FF:000321">
    <property type="entry name" value="Protein delta homolog 1"/>
    <property type="match status" value="1"/>
</dbReference>
<feature type="disulfide bond" evidence="12">
    <location>
        <begin position="132"/>
        <end position="150"/>
    </location>
</feature>
<feature type="domain" description="EGF-like" evidence="15">
    <location>
        <begin position="1840"/>
        <end position="1877"/>
    </location>
</feature>
<feature type="non-terminal residue" evidence="20">
    <location>
        <position position="2734"/>
    </location>
</feature>
<evidence type="ECO:0000259" key="15">
    <source>
        <dbReference type="PROSITE" id="PS50026"/>
    </source>
</evidence>
<dbReference type="SUPFAM" id="SSF57424">
    <property type="entry name" value="LDL receptor-like module"/>
    <property type="match status" value="1"/>
</dbReference>
<evidence type="ECO:0000256" key="5">
    <source>
        <dbReference type="ARBA" id="ARBA00022729"/>
    </source>
</evidence>
<dbReference type="Gene3D" id="2.10.70.10">
    <property type="entry name" value="Complement Module, domain 1"/>
    <property type="match status" value="6"/>
</dbReference>
<dbReference type="PROSITE" id="PS50923">
    <property type="entry name" value="SUSHI"/>
    <property type="match status" value="6"/>
</dbReference>
<dbReference type="InterPro" id="IPR035976">
    <property type="entry name" value="Sushi/SCR/CCP_sf"/>
</dbReference>
<dbReference type="SUPFAM" id="SSF49899">
    <property type="entry name" value="Concanavalin A-like lectins/glucanases"/>
    <property type="match status" value="1"/>
</dbReference>
<dbReference type="Gene3D" id="2.60.120.290">
    <property type="entry name" value="Spermadhesin, CUB domain"/>
    <property type="match status" value="2"/>
</dbReference>
<dbReference type="FunFam" id="2.10.25.10:FF:000095">
    <property type="entry name" value="Notch, isoform B"/>
    <property type="match status" value="2"/>
</dbReference>
<dbReference type="InterPro" id="IPR009030">
    <property type="entry name" value="Growth_fac_rcpt_cys_sf"/>
</dbReference>
<feature type="domain" description="CUB" evidence="14">
    <location>
        <begin position="399"/>
        <end position="504"/>
    </location>
</feature>
<feature type="domain" description="EGF-like" evidence="15">
    <location>
        <begin position="748"/>
        <end position="785"/>
    </location>
</feature>
<proteinExistence type="predicted"/>
<dbReference type="CDD" id="cd00041">
    <property type="entry name" value="CUB"/>
    <property type="match status" value="1"/>
</dbReference>
<comment type="caution">
    <text evidence="11">Lacks conserved residue(s) required for the propagation of feature annotation.</text>
</comment>
<feature type="domain" description="C-type lectin" evidence="16">
    <location>
        <begin position="1"/>
        <end position="121"/>
    </location>
</feature>
<evidence type="ECO:0000256" key="12">
    <source>
        <dbReference type="PROSITE-ProRule" id="PRU00124"/>
    </source>
</evidence>
<dbReference type="CDD" id="cd00033">
    <property type="entry name" value="CCP"/>
    <property type="match status" value="3"/>
</dbReference>